<organism evidence="1 2">
    <name type="scientific">Lithospermum erythrorhizon</name>
    <name type="common">Purple gromwell</name>
    <name type="synonym">Lithospermum officinale var. erythrorhizon</name>
    <dbReference type="NCBI Taxonomy" id="34254"/>
    <lineage>
        <taxon>Eukaryota</taxon>
        <taxon>Viridiplantae</taxon>
        <taxon>Streptophyta</taxon>
        <taxon>Embryophyta</taxon>
        <taxon>Tracheophyta</taxon>
        <taxon>Spermatophyta</taxon>
        <taxon>Magnoliopsida</taxon>
        <taxon>eudicotyledons</taxon>
        <taxon>Gunneridae</taxon>
        <taxon>Pentapetalae</taxon>
        <taxon>asterids</taxon>
        <taxon>lamiids</taxon>
        <taxon>Boraginales</taxon>
        <taxon>Boraginaceae</taxon>
        <taxon>Boraginoideae</taxon>
        <taxon>Lithospermeae</taxon>
        <taxon>Lithospermum</taxon>
    </lineage>
</organism>
<sequence length="115" mass="13072">MWQERLGMPSKDMRVRNSESINLDPGEDWTTKVVYGLWIKAPLDRRRFQETREEGSIFSEEVAGLQALSQIFVDPVEADPIVEEVSTRRQSPLTTGSPDTRNEALALFNFKSTVA</sequence>
<proteinExistence type="predicted"/>
<gene>
    <name evidence="1" type="ORF">LIER_03261</name>
</gene>
<evidence type="ECO:0000313" key="1">
    <source>
        <dbReference type="EMBL" id="GAA0142338.1"/>
    </source>
</evidence>
<comment type="caution">
    <text evidence="1">The sequence shown here is derived from an EMBL/GenBank/DDBJ whole genome shotgun (WGS) entry which is preliminary data.</text>
</comment>
<dbReference type="Proteomes" id="UP001454036">
    <property type="component" value="Unassembled WGS sequence"/>
</dbReference>
<dbReference type="AlphaFoldDB" id="A0AAV3NX70"/>
<reference evidence="1 2" key="1">
    <citation type="submission" date="2024-01" db="EMBL/GenBank/DDBJ databases">
        <title>The complete chloroplast genome sequence of Lithospermum erythrorhizon: insights into the phylogenetic relationship among Boraginaceae species and the maternal lineages of purple gromwells.</title>
        <authorList>
            <person name="Okada T."/>
            <person name="Watanabe K."/>
        </authorList>
    </citation>
    <scope>NUCLEOTIDE SEQUENCE [LARGE SCALE GENOMIC DNA]</scope>
</reference>
<dbReference type="EMBL" id="BAABME010000386">
    <property type="protein sequence ID" value="GAA0142338.1"/>
    <property type="molecule type" value="Genomic_DNA"/>
</dbReference>
<accession>A0AAV3NX70</accession>
<name>A0AAV3NX70_LITER</name>
<evidence type="ECO:0000313" key="2">
    <source>
        <dbReference type="Proteomes" id="UP001454036"/>
    </source>
</evidence>
<keyword evidence="2" id="KW-1185">Reference proteome</keyword>
<protein>
    <submittedName>
        <fullName evidence="1">Uncharacterized protein</fullName>
    </submittedName>
</protein>